<sequence length="111" mass="12504">MNNLDKRPIKLRIKYCGGCNPVINRKKLVDEVLNCLKVSTPVELTQKHADIALVVCGCSAACVDLDRIRNDTEYLILVAGNYINHYQVPSDQMAITICQLINDREEVKLNC</sequence>
<dbReference type="AlphaFoldDB" id="A0A0W8E722"/>
<dbReference type="EMBL" id="LNQE01001856">
    <property type="protein sequence ID" value="KUG04225.1"/>
    <property type="molecule type" value="Genomic_DNA"/>
</dbReference>
<accession>A0A0W8E722</accession>
<comment type="caution">
    <text evidence="1">The sequence shown here is derived from an EMBL/GenBank/DDBJ whole genome shotgun (WGS) entry which is preliminary data.</text>
</comment>
<reference evidence="1" key="1">
    <citation type="journal article" date="2015" name="Proc. Natl. Acad. Sci. U.S.A.">
        <title>Networks of energetic and metabolic interactions define dynamics in microbial communities.</title>
        <authorList>
            <person name="Embree M."/>
            <person name="Liu J.K."/>
            <person name="Al-Bassam M.M."/>
            <person name="Zengler K."/>
        </authorList>
    </citation>
    <scope>NUCLEOTIDE SEQUENCE</scope>
</reference>
<proteinExistence type="predicted"/>
<organism evidence="1">
    <name type="scientific">hydrocarbon metagenome</name>
    <dbReference type="NCBI Taxonomy" id="938273"/>
    <lineage>
        <taxon>unclassified sequences</taxon>
        <taxon>metagenomes</taxon>
        <taxon>ecological metagenomes</taxon>
    </lineage>
</organism>
<protein>
    <submittedName>
        <fullName evidence="1">Uncharacterized protein</fullName>
    </submittedName>
</protein>
<evidence type="ECO:0000313" key="1">
    <source>
        <dbReference type="EMBL" id="KUG04225.1"/>
    </source>
</evidence>
<gene>
    <name evidence="1" type="ORF">ASZ90_018446</name>
</gene>
<name>A0A0W8E722_9ZZZZ</name>